<dbReference type="Proteomes" id="UP000054776">
    <property type="component" value="Unassembled WGS sequence"/>
</dbReference>
<reference evidence="1 2" key="1">
    <citation type="submission" date="2015-01" db="EMBL/GenBank/DDBJ databases">
        <title>Evolution of Trichinella species and genotypes.</title>
        <authorList>
            <person name="Korhonen P.K."/>
            <person name="Edoardo P."/>
            <person name="Giuseppe L.R."/>
            <person name="Gasser R.B."/>
        </authorList>
    </citation>
    <scope>NUCLEOTIDE SEQUENCE [LARGE SCALE GENOMIC DNA]</scope>
    <source>
        <strain evidence="1">ISS3</strain>
    </source>
</reference>
<accession>A0A0V0ZD92</accession>
<gene>
    <name evidence="1" type="ORF">T01_8552</name>
</gene>
<sequence length="55" mass="6447">MFVNKTQLELLALMTTCGKEPRQYHVAMHRILILTAFYRHMPLHTLIGCIFCVEL</sequence>
<comment type="caution">
    <text evidence="1">The sequence shown here is derived from an EMBL/GenBank/DDBJ whole genome shotgun (WGS) entry which is preliminary data.</text>
</comment>
<name>A0A0V0ZD92_TRISP</name>
<dbReference type="AlphaFoldDB" id="A0A0V0ZD92"/>
<organism evidence="1 2">
    <name type="scientific">Trichinella spiralis</name>
    <name type="common">Trichina worm</name>
    <dbReference type="NCBI Taxonomy" id="6334"/>
    <lineage>
        <taxon>Eukaryota</taxon>
        <taxon>Metazoa</taxon>
        <taxon>Ecdysozoa</taxon>
        <taxon>Nematoda</taxon>
        <taxon>Enoplea</taxon>
        <taxon>Dorylaimia</taxon>
        <taxon>Trichinellida</taxon>
        <taxon>Trichinellidae</taxon>
        <taxon>Trichinella</taxon>
    </lineage>
</organism>
<proteinExistence type="predicted"/>
<dbReference type="InParanoid" id="A0A0V0ZD92"/>
<dbReference type="EMBL" id="JYDH01002490">
    <property type="protein sequence ID" value="KRY10505.1"/>
    <property type="molecule type" value="Genomic_DNA"/>
</dbReference>
<evidence type="ECO:0000313" key="2">
    <source>
        <dbReference type="Proteomes" id="UP000054776"/>
    </source>
</evidence>
<keyword evidence="2" id="KW-1185">Reference proteome</keyword>
<protein>
    <submittedName>
        <fullName evidence="1">Uncharacterized protein</fullName>
    </submittedName>
</protein>
<evidence type="ECO:0000313" key="1">
    <source>
        <dbReference type="EMBL" id="KRY10505.1"/>
    </source>
</evidence>